<proteinExistence type="inferred from homology"/>
<dbReference type="PANTHER" id="PTHR11709">
    <property type="entry name" value="MULTI-COPPER OXIDASE"/>
    <property type="match status" value="1"/>
</dbReference>
<accession>A0A5N6R7A7</accession>
<dbReference type="PANTHER" id="PTHR11709:SF349">
    <property type="entry name" value="LACCASE"/>
    <property type="match status" value="1"/>
</dbReference>
<name>A0A5N6R7A7_9ROSI</name>
<dbReference type="InterPro" id="IPR045087">
    <property type="entry name" value="Cu-oxidase_fam"/>
</dbReference>
<dbReference type="EMBL" id="CM017325">
    <property type="protein sequence ID" value="KAE8056015.1"/>
    <property type="molecule type" value="Genomic_DNA"/>
</dbReference>
<dbReference type="CDD" id="cd13849">
    <property type="entry name" value="CuRO_1_LCC_plant"/>
    <property type="match status" value="1"/>
</dbReference>
<organism evidence="3 4">
    <name type="scientific">Carpinus fangiana</name>
    <dbReference type="NCBI Taxonomy" id="176857"/>
    <lineage>
        <taxon>Eukaryota</taxon>
        <taxon>Viridiplantae</taxon>
        <taxon>Streptophyta</taxon>
        <taxon>Embryophyta</taxon>
        <taxon>Tracheophyta</taxon>
        <taxon>Spermatophyta</taxon>
        <taxon>Magnoliopsida</taxon>
        <taxon>eudicotyledons</taxon>
        <taxon>Gunneridae</taxon>
        <taxon>Pentapetalae</taxon>
        <taxon>rosids</taxon>
        <taxon>fabids</taxon>
        <taxon>Fagales</taxon>
        <taxon>Betulaceae</taxon>
        <taxon>Carpinus</taxon>
    </lineage>
</organism>
<dbReference type="InterPro" id="IPR034288">
    <property type="entry name" value="CuRO_1_LCC"/>
</dbReference>
<evidence type="ECO:0000313" key="4">
    <source>
        <dbReference type="Proteomes" id="UP000327013"/>
    </source>
</evidence>
<dbReference type="Pfam" id="PF07732">
    <property type="entry name" value="Cu-oxidase_3"/>
    <property type="match status" value="1"/>
</dbReference>
<sequence length="372" mass="42253">MDVLLTANRPLGHDYMATRQYSSEDPSVTGFDHVSTTAIIEYRGNYTIPSSPSFPSLWFSRLLVKESNFTKLCETKSTLTVNASFLGPAIRAHKGDTLYVNVYDQGTYRITIHWHGVKQPRNSWFDGPEYITQCPIPAGTNFTYQVLLTEEEGTLFWHAHSDWTRATVHAPWYKEDAMVLMDEALQYGGLTVLSDSYAINDTTFRMSIDYGKTYLLRIVNSVQNTNMFFTIAYHNLRVVRWDGSYIKPLQISYIMITPKQTMDVLVTANQALGHYYMLASPYFDGQADGFDKSITSAIFQYNGNYTPPSSLVYPTNIPDFYNVGAASLFTTHLRSFASKEHSVDVPQSVDTRVFVTLSITHDEMPQCLLRRA</sequence>
<feature type="domain" description="Plastocyanin-like" evidence="2">
    <location>
        <begin position="64"/>
        <end position="172"/>
    </location>
</feature>
<dbReference type="SUPFAM" id="SSF49503">
    <property type="entry name" value="Cupredoxins"/>
    <property type="match status" value="2"/>
</dbReference>
<dbReference type="GO" id="GO:0005507">
    <property type="term" value="F:copper ion binding"/>
    <property type="evidence" value="ECO:0007669"/>
    <property type="project" value="InterPro"/>
</dbReference>
<protein>
    <recommendedName>
        <fullName evidence="2">Plastocyanin-like domain-containing protein</fullName>
    </recommendedName>
</protein>
<keyword evidence="4" id="KW-1185">Reference proteome</keyword>
<dbReference type="OrthoDB" id="2121828at2759"/>
<gene>
    <name evidence="3" type="ORF">FH972_012818</name>
</gene>
<dbReference type="Gene3D" id="2.60.40.420">
    <property type="entry name" value="Cupredoxins - blue copper proteins"/>
    <property type="match status" value="2"/>
</dbReference>
<dbReference type="AlphaFoldDB" id="A0A5N6R7A7"/>
<comment type="similarity">
    <text evidence="1">Belongs to the multicopper oxidase family.</text>
</comment>
<dbReference type="InterPro" id="IPR011707">
    <property type="entry name" value="Cu-oxidase-like_N"/>
</dbReference>
<evidence type="ECO:0000256" key="1">
    <source>
        <dbReference type="ARBA" id="ARBA00010609"/>
    </source>
</evidence>
<evidence type="ECO:0000259" key="2">
    <source>
        <dbReference type="Pfam" id="PF07732"/>
    </source>
</evidence>
<evidence type="ECO:0000313" key="3">
    <source>
        <dbReference type="EMBL" id="KAE8056015.1"/>
    </source>
</evidence>
<dbReference type="InterPro" id="IPR008972">
    <property type="entry name" value="Cupredoxin"/>
</dbReference>
<reference evidence="3 4" key="1">
    <citation type="submission" date="2019-06" db="EMBL/GenBank/DDBJ databases">
        <title>A chromosomal-level reference genome of Carpinus fangiana (Coryloideae, Betulaceae).</title>
        <authorList>
            <person name="Yang X."/>
            <person name="Wang Z."/>
            <person name="Zhang L."/>
            <person name="Hao G."/>
            <person name="Liu J."/>
            <person name="Yang Y."/>
        </authorList>
    </citation>
    <scope>NUCLEOTIDE SEQUENCE [LARGE SCALE GENOMIC DNA]</scope>
    <source>
        <strain evidence="3">Cfa_2016G</strain>
        <tissue evidence="3">Leaf</tissue>
    </source>
</reference>
<dbReference type="GO" id="GO:0016491">
    <property type="term" value="F:oxidoreductase activity"/>
    <property type="evidence" value="ECO:0007669"/>
    <property type="project" value="TreeGrafter"/>
</dbReference>
<dbReference type="Proteomes" id="UP000327013">
    <property type="component" value="Chromosome 5"/>
</dbReference>